<feature type="compositionally biased region" description="Low complexity" evidence="1">
    <location>
        <begin position="158"/>
        <end position="168"/>
    </location>
</feature>
<dbReference type="EMBL" id="KV023957">
    <property type="protein sequence ID" value="KZV13925.1"/>
    <property type="molecule type" value="Genomic_DNA"/>
</dbReference>
<name>A0A2Z7A4P1_9LAMI</name>
<evidence type="ECO:0000256" key="1">
    <source>
        <dbReference type="SAM" id="MobiDB-lite"/>
    </source>
</evidence>
<feature type="compositionally biased region" description="Basic and acidic residues" evidence="1">
    <location>
        <begin position="119"/>
        <end position="131"/>
    </location>
</feature>
<accession>A0A2Z7A4P1</accession>
<sequence length="208" mass="23010">MMLTERFDAHDRTYRVLFNNVHHDIRDHKNLLSLDLKTYQQKVSNKVGAADSDVVDVRRVVKALDAKVAAVATGLDDVRKDVEATKGAISHQILDFRAQAQENYNILTDQLGQLVDYINRGDNDKKGEDSIRGPQPPPDDQDRPGGSSGNRGSGGSSGSQRRGQSSGQSKRRRSGGESPVRNVRYGPYPPTGVLKRSAEYWCTGKKDF</sequence>
<feature type="compositionally biased region" description="Gly residues" evidence="1">
    <location>
        <begin position="146"/>
        <end position="157"/>
    </location>
</feature>
<dbReference type="AlphaFoldDB" id="A0A2Z7A4P1"/>
<organism evidence="2 3">
    <name type="scientific">Dorcoceras hygrometricum</name>
    <dbReference type="NCBI Taxonomy" id="472368"/>
    <lineage>
        <taxon>Eukaryota</taxon>
        <taxon>Viridiplantae</taxon>
        <taxon>Streptophyta</taxon>
        <taxon>Embryophyta</taxon>
        <taxon>Tracheophyta</taxon>
        <taxon>Spermatophyta</taxon>
        <taxon>Magnoliopsida</taxon>
        <taxon>eudicotyledons</taxon>
        <taxon>Gunneridae</taxon>
        <taxon>Pentapetalae</taxon>
        <taxon>asterids</taxon>
        <taxon>lamiids</taxon>
        <taxon>Lamiales</taxon>
        <taxon>Gesneriaceae</taxon>
        <taxon>Didymocarpoideae</taxon>
        <taxon>Trichosporeae</taxon>
        <taxon>Loxocarpinae</taxon>
        <taxon>Dorcoceras</taxon>
    </lineage>
</organism>
<feature type="region of interest" description="Disordered" evidence="1">
    <location>
        <begin position="119"/>
        <end position="197"/>
    </location>
</feature>
<reference evidence="2 3" key="1">
    <citation type="journal article" date="2015" name="Proc. Natl. Acad. Sci. U.S.A.">
        <title>The resurrection genome of Boea hygrometrica: A blueprint for survival of dehydration.</title>
        <authorList>
            <person name="Xiao L."/>
            <person name="Yang G."/>
            <person name="Zhang L."/>
            <person name="Yang X."/>
            <person name="Zhao S."/>
            <person name="Ji Z."/>
            <person name="Zhou Q."/>
            <person name="Hu M."/>
            <person name="Wang Y."/>
            <person name="Chen M."/>
            <person name="Xu Y."/>
            <person name="Jin H."/>
            <person name="Xiao X."/>
            <person name="Hu G."/>
            <person name="Bao F."/>
            <person name="Hu Y."/>
            <person name="Wan P."/>
            <person name="Li L."/>
            <person name="Deng X."/>
            <person name="Kuang T."/>
            <person name="Xiang C."/>
            <person name="Zhu J.K."/>
            <person name="Oliver M.J."/>
            <person name="He Y."/>
        </authorList>
    </citation>
    <scope>NUCLEOTIDE SEQUENCE [LARGE SCALE GENOMIC DNA]</scope>
    <source>
        <strain evidence="3">cv. XS01</strain>
    </source>
</reference>
<gene>
    <name evidence="2" type="ORF">F511_44795</name>
</gene>
<keyword evidence="3" id="KW-1185">Reference proteome</keyword>
<protein>
    <submittedName>
        <fullName evidence="2">Uncharacterized protein</fullName>
    </submittedName>
</protein>
<dbReference type="Proteomes" id="UP000250235">
    <property type="component" value="Unassembled WGS sequence"/>
</dbReference>
<proteinExistence type="predicted"/>
<evidence type="ECO:0000313" key="3">
    <source>
        <dbReference type="Proteomes" id="UP000250235"/>
    </source>
</evidence>
<evidence type="ECO:0000313" key="2">
    <source>
        <dbReference type="EMBL" id="KZV13925.1"/>
    </source>
</evidence>